<dbReference type="Gene3D" id="1.20.5.1700">
    <property type="match status" value="1"/>
</dbReference>
<sequence>MCMPVFYLLKKGRIQVSIQQYGCLRCAFMSSLVRPYPFHYLIWASIMEKRKRHAVQVQKDAKKFHIYSSIILLWLKNLPLRLTEIPKNVGQPSSMKHNTSTLVRKKLPVKRARVKDETLEDIRALPIGDQGYAAAKGTHPPSSSRTYTRKRVPNPQVRSHHSASYNPPTPPPSPPTISIPHASPPIHIPSPRMSPSIQPHHTPIHVPPIPIPPIPPMPSPSSPSPTILVTPSSSHMHSTSTQPMHSSTPPLAPCSSTYALPALENIHIPNLHAKNTLKSLSLLHDYHKGISSFVGEANQQVLQLHRRIADLEDRNKHLEQNNQDLKEENEKLRKEATFYKDIHDKAKTLFMAAQNAP</sequence>
<keyword evidence="1" id="KW-0175">Coiled coil</keyword>
<evidence type="ECO:0000256" key="2">
    <source>
        <dbReference type="SAM" id="MobiDB-lite"/>
    </source>
</evidence>
<dbReference type="Proteomes" id="UP000825935">
    <property type="component" value="Chromosome 18"/>
</dbReference>
<evidence type="ECO:0000313" key="4">
    <source>
        <dbReference type="Proteomes" id="UP000825935"/>
    </source>
</evidence>
<organism evidence="3 4">
    <name type="scientific">Ceratopteris richardii</name>
    <name type="common">Triangle waterfern</name>
    <dbReference type="NCBI Taxonomy" id="49495"/>
    <lineage>
        <taxon>Eukaryota</taxon>
        <taxon>Viridiplantae</taxon>
        <taxon>Streptophyta</taxon>
        <taxon>Embryophyta</taxon>
        <taxon>Tracheophyta</taxon>
        <taxon>Polypodiopsida</taxon>
        <taxon>Polypodiidae</taxon>
        <taxon>Polypodiales</taxon>
        <taxon>Pteridineae</taxon>
        <taxon>Pteridaceae</taxon>
        <taxon>Parkerioideae</taxon>
        <taxon>Ceratopteris</taxon>
    </lineage>
</organism>
<proteinExistence type="predicted"/>
<protein>
    <submittedName>
        <fullName evidence="3">Uncharacterized protein</fullName>
    </submittedName>
</protein>
<name>A0A8T2SSE6_CERRI</name>
<dbReference type="AlphaFoldDB" id="A0A8T2SSE6"/>
<feature type="region of interest" description="Disordered" evidence="2">
    <location>
        <begin position="130"/>
        <end position="250"/>
    </location>
</feature>
<dbReference type="EMBL" id="CM035423">
    <property type="protein sequence ID" value="KAH7365750.1"/>
    <property type="molecule type" value="Genomic_DNA"/>
</dbReference>
<feature type="compositionally biased region" description="Pro residues" evidence="2">
    <location>
        <begin position="167"/>
        <end position="188"/>
    </location>
</feature>
<dbReference type="CDD" id="cd14686">
    <property type="entry name" value="bZIP"/>
    <property type="match status" value="1"/>
</dbReference>
<accession>A0A8T2SSE6</accession>
<comment type="caution">
    <text evidence="3">The sequence shown here is derived from an EMBL/GenBank/DDBJ whole genome shotgun (WGS) entry which is preliminary data.</text>
</comment>
<feature type="coiled-coil region" evidence="1">
    <location>
        <begin position="294"/>
        <end position="342"/>
    </location>
</feature>
<feature type="compositionally biased region" description="Pro residues" evidence="2">
    <location>
        <begin position="205"/>
        <end position="223"/>
    </location>
</feature>
<keyword evidence="4" id="KW-1185">Reference proteome</keyword>
<evidence type="ECO:0000313" key="3">
    <source>
        <dbReference type="EMBL" id="KAH7365750.1"/>
    </source>
</evidence>
<gene>
    <name evidence="3" type="ORF">KP509_18G044100</name>
</gene>
<feature type="compositionally biased region" description="Low complexity" evidence="2">
    <location>
        <begin position="224"/>
        <end position="249"/>
    </location>
</feature>
<reference evidence="3" key="1">
    <citation type="submission" date="2021-08" db="EMBL/GenBank/DDBJ databases">
        <title>WGS assembly of Ceratopteris richardii.</title>
        <authorList>
            <person name="Marchant D.B."/>
            <person name="Chen G."/>
            <person name="Jenkins J."/>
            <person name="Shu S."/>
            <person name="Leebens-Mack J."/>
            <person name="Grimwood J."/>
            <person name="Schmutz J."/>
            <person name="Soltis P."/>
            <person name="Soltis D."/>
            <person name="Chen Z.-H."/>
        </authorList>
    </citation>
    <scope>NUCLEOTIDE SEQUENCE</scope>
    <source>
        <strain evidence="3">Whitten #5841</strain>
        <tissue evidence="3">Leaf</tissue>
    </source>
</reference>
<dbReference type="OrthoDB" id="1909155at2759"/>
<evidence type="ECO:0000256" key="1">
    <source>
        <dbReference type="SAM" id="Coils"/>
    </source>
</evidence>